<evidence type="ECO:0000313" key="3">
    <source>
        <dbReference type="EMBL" id="MDR6866356.1"/>
    </source>
</evidence>
<keyword evidence="1" id="KW-0812">Transmembrane</keyword>
<feature type="domain" description="Protein-glutamine gamma-glutamyltransferase-like C-terminal" evidence="2">
    <location>
        <begin position="128"/>
        <end position="195"/>
    </location>
</feature>
<feature type="transmembrane region" description="Helical" evidence="1">
    <location>
        <begin position="61"/>
        <end position="82"/>
    </location>
</feature>
<comment type="caution">
    <text evidence="3">The sequence shown here is derived from an EMBL/GenBank/DDBJ whole genome shotgun (WGS) entry which is preliminary data.</text>
</comment>
<name>A0ABU1S9R9_9MICO</name>
<evidence type="ECO:0000313" key="4">
    <source>
        <dbReference type="Proteomes" id="UP001259347"/>
    </source>
</evidence>
<proteinExistence type="predicted"/>
<evidence type="ECO:0000256" key="1">
    <source>
        <dbReference type="SAM" id="Phobius"/>
    </source>
</evidence>
<dbReference type="RefSeq" id="WP_310018077.1">
    <property type="nucleotide sequence ID" value="NZ_JAVDUM010000003.1"/>
</dbReference>
<accession>A0ABU1S9R9</accession>
<keyword evidence="1" id="KW-0472">Membrane</keyword>
<gene>
    <name evidence="3" type="ORF">J2Y69_000948</name>
</gene>
<keyword evidence="4" id="KW-1185">Reference proteome</keyword>
<dbReference type="Proteomes" id="UP001259347">
    <property type="component" value="Unassembled WGS sequence"/>
</dbReference>
<dbReference type="EMBL" id="JAVDUM010000003">
    <property type="protein sequence ID" value="MDR6866356.1"/>
    <property type="molecule type" value="Genomic_DNA"/>
</dbReference>
<reference evidence="3 4" key="1">
    <citation type="submission" date="2023-07" db="EMBL/GenBank/DDBJ databases">
        <title>Sorghum-associated microbial communities from plants grown in Nebraska, USA.</title>
        <authorList>
            <person name="Schachtman D."/>
        </authorList>
    </citation>
    <scope>NUCLEOTIDE SEQUENCE [LARGE SCALE GENOMIC DNA]</scope>
    <source>
        <strain evidence="3 4">2980</strain>
    </source>
</reference>
<dbReference type="InterPro" id="IPR025403">
    <property type="entry name" value="TgpA-like_C"/>
</dbReference>
<evidence type="ECO:0000259" key="2">
    <source>
        <dbReference type="Pfam" id="PF13559"/>
    </source>
</evidence>
<dbReference type="Pfam" id="PF13559">
    <property type="entry name" value="DUF4129"/>
    <property type="match status" value="1"/>
</dbReference>
<sequence>MLGAIPLVPDGDEARRWAEDELAKTAYAEARPTLFDQWSRSVAEFVVQLFDPRSAADLGPVGLIIVCIVVVAALVVVLIIWGRPRRSFRRPRRIDLLGSDDARTAAQLRADAERSAKAGDWDEAIVLRYRAVARSMVERDLITPAPGATAQRIARDGGEVFAALADPLVRAAASFDDVRYLRHPGTEARYRDLAETDARLQSARLEPVPA</sequence>
<keyword evidence="1" id="KW-1133">Transmembrane helix</keyword>
<organism evidence="3 4">
    <name type="scientific">Microbacterium resistens</name>
    <dbReference type="NCBI Taxonomy" id="156977"/>
    <lineage>
        <taxon>Bacteria</taxon>
        <taxon>Bacillati</taxon>
        <taxon>Actinomycetota</taxon>
        <taxon>Actinomycetes</taxon>
        <taxon>Micrococcales</taxon>
        <taxon>Microbacteriaceae</taxon>
        <taxon>Microbacterium</taxon>
    </lineage>
</organism>
<protein>
    <recommendedName>
        <fullName evidence="2">Protein-glutamine gamma-glutamyltransferase-like C-terminal domain-containing protein</fullName>
    </recommendedName>
</protein>